<gene>
    <name evidence="2" type="ORF">KIH73_04605</name>
</gene>
<organism evidence="2 3">
    <name type="scientific">Bifidobacterium phasiani</name>
    <dbReference type="NCBI Taxonomy" id="2834431"/>
    <lineage>
        <taxon>Bacteria</taxon>
        <taxon>Bacillati</taxon>
        <taxon>Actinomycetota</taxon>
        <taxon>Actinomycetes</taxon>
        <taxon>Bifidobacteriales</taxon>
        <taxon>Bifidobacteriaceae</taxon>
        <taxon>Bifidobacterium</taxon>
    </lineage>
</organism>
<dbReference type="PANTHER" id="PTHR43364:SF1">
    <property type="entry name" value="OXIDOREDUCTASE YDHF"/>
    <property type="match status" value="1"/>
</dbReference>
<dbReference type="InterPro" id="IPR050523">
    <property type="entry name" value="AKR_Detox_Biosynth"/>
</dbReference>
<protein>
    <submittedName>
        <fullName evidence="2">Aldo/keto reductase</fullName>
    </submittedName>
</protein>
<dbReference type="Pfam" id="PF00248">
    <property type="entry name" value="Aldo_ket_red"/>
    <property type="match status" value="1"/>
</dbReference>
<proteinExistence type="predicted"/>
<evidence type="ECO:0000259" key="1">
    <source>
        <dbReference type="Pfam" id="PF00248"/>
    </source>
</evidence>
<evidence type="ECO:0000313" key="2">
    <source>
        <dbReference type="EMBL" id="MBW3082666.1"/>
    </source>
</evidence>
<keyword evidence="3" id="KW-1185">Reference proteome</keyword>
<name>A0ABS6WA80_9BIFI</name>
<dbReference type="PANTHER" id="PTHR43364">
    <property type="entry name" value="NADH-SPECIFIC METHYLGLYOXAL REDUCTASE-RELATED"/>
    <property type="match status" value="1"/>
</dbReference>
<comment type="caution">
    <text evidence="2">The sequence shown here is derived from an EMBL/GenBank/DDBJ whole genome shotgun (WGS) entry which is preliminary data.</text>
</comment>
<accession>A0ABS6WA80</accession>
<sequence>MKYSELGRSGVSASRIALGVMRIADKTRDEAARIVETALNHGIDFFDSADIYAGGESSRMLGQALRDVGVDRSAIRIQTKFGISIDPQTHRLSRYDFTREHLLAALDGELERLGTDYVDFVLLHRPDTLVDLDELAATFDELASSGKALHFGVSNMTPMQIELLNGAVRQPLEVNQLQVGLGHTGMFRQEFHANMADADAVDHDGGVLAYSRLKHMTIQAWSPMQHSATGRVIIGDPTLPELNDELSAVAERHGVTPNAIAMAWILRHPAHIQAIAGTMNPDRLAEMAAGADVELTGQEWYDLTMAVGVTLP</sequence>
<feature type="domain" description="NADP-dependent oxidoreductase" evidence="1">
    <location>
        <begin position="15"/>
        <end position="303"/>
    </location>
</feature>
<dbReference type="Proteomes" id="UP000812844">
    <property type="component" value="Unassembled WGS sequence"/>
</dbReference>
<dbReference type="RefSeq" id="WP_219081047.1">
    <property type="nucleotide sequence ID" value="NZ_JAHBBD010000007.1"/>
</dbReference>
<dbReference type="InterPro" id="IPR023210">
    <property type="entry name" value="NADP_OxRdtase_dom"/>
</dbReference>
<dbReference type="EMBL" id="JAHBBD010000007">
    <property type="protein sequence ID" value="MBW3082666.1"/>
    <property type="molecule type" value="Genomic_DNA"/>
</dbReference>
<evidence type="ECO:0000313" key="3">
    <source>
        <dbReference type="Proteomes" id="UP000812844"/>
    </source>
</evidence>
<reference evidence="2 3" key="1">
    <citation type="submission" date="2021-05" db="EMBL/GenBank/DDBJ databases">
        <title>Phylogenetic classification of ten novel species belonging to the genus Bifidobacterium comprising B. colchicus sp. nov., B. abeli sp. nov., B. bicoloris sp. nov., B. guerezis sp. nov., B. rosaliae sp. nov., B. santillanensis sp. nov., B. argentati sp. nov., B. amazzoni sp. nov., B. pluviali sp. nov., and B. pinnaculum sp. nov.</title>
        <authorList>
            <person name="Lugli G.A."/>
            <person name="Ruiz Garcia L."/>
            <person name="Margolles A."/>
            <person name="Ventura M."/>
        </authorList>
    </citation>
    <scope>NUCLEOTIDE SEQUENCE [LARGE SCALE GENOMIC DNA]</scope>
    <source>
        <strain evidence="2 3">6T3</strain>
    </source>
</reference>